<keyword evidence="2" id="KW-0201">Cytochrome c-type biogenesis</keyword>
<gene>
    <name evidence="7" type="ORF">LQ567_19150</name>
</gene>
<dbReference type="InterPro" id="IPR017937">
    <property type="entry name" value="Thioredoxin_CS"/>
</dbReference>
<name>A0ABS8PVR3_9BACT</name>
<dbReference type="PANTHER" id="PTHR42852">
    <property type="entry name" value="THIOL:DISULFIDE INTERCHANGE PROTEIN DSBE"/>
    <property type="match status" value="1"/>
</dbReference>
<dbReference type="RefSeq" id="WP_231007258.1">
    <property type="nucleotide sequence ID" value="NZ_JAJNEC010000005.1"/>
</dbReference>
<evidence type="ECO:0000313" key="7">
    <source>
        <dbReference type="EMBL" id="MCD2424909.1"/>
    </source>
</evidence>
<evidence type="ECO:0000256" key="3">
    <source>
        <dbReference type="ARBA" id="ARBA00023157"/>
    </source>
</evidence>
<dbReference type="InterPro" id="IPR050553">
    <property type="entry name" value="Thioredoxin_ResA/DsbE_sf"/>
</dbReference>
<dbReference type="PANTHER" id="PTHR42852:SF6">
    <property type="entry name" value="THIOL:DISULFIDE INTERCHANGE PROTEIN DSBE"/>
    <property type="match status" value="1"/>
</dbReference>
<feature type="chain" id="PRO_5045561305" evidence="5">
    <location>
        <begin position="21"/>
        <end position="404"/>
    </location>
</feature>
<dbReference type="PROSITE" id="PS51352">
    <property type="entry name" value="THIOREDOXIN_2"/>
    <property type="match status" value="1"/>
</dbReference>
<reference evidence="7 8" key="1">
    <citation type="submission" date="2021-11" db="EMBL/GenBank/DDBJ databases">
        <title>Genomic of Niabella pedocola.</title>
        <authorList>
            <person name="Wu T."/>
        </authorList>
    </citation>
    <scope>NUCLEOTIDE SEQUENCE [LARGE SCALE GENOMIC DNA]</scope>
    <source>
        <strain evidence="7 8">JCM 31011</strain>
    </source>
</reference>
<evidence type="ECO:0000256" key="2">
    <source>
        <dbReference type="ARBA" id="ARBA00022748"/>
    </source>
</evidence>
<dbReference type="InterPro" id="IPR036249">
    <property type="entry name" value="Thioredoxin-like_sf"/>
</dbReference>
<protein>
    <submittedName>
        <fullName evidence="7">AhpC/TSA family protein</fullName>
    </submittedName>
</protein>
<keyword evidence="8" id="KW-1185">Reference proteome</keyword>
<dbReference type="CDD" id="cd02966">
    <property type="entry name" value="TlpA_like_family"/>
    <property type="match status" value="1"/>
</dbReference>
<evidence type="ECO:0000259" key="6">
    <source>
        <dbReference type="PROSITE" id="PS51352"/>
    </source>
</evidence>
<dbReference type="InterPro" id="IPR013766">
    <property type="entry name" value="Thioredoxin_domain"/>
</dbReference>
<dbReference type="Proteomes" id="UP001199816">
    <property type="component" value="Unassembled WGS sequence"/>
</dbReference>
<keyword evidence="5" id="KW-0732">Signal</keyword>
<dbReference type="SUPFAM" id="SSF52833">
    <property type="entry name" value="Thioredoxin-like"/>
    <property type="match status" value="1"/>
</dbReference>
<keyword evidence="3" id="KW-1015">Disulfide bond</keyword>
<proteinExistence type="predicted"/>
<keyword evidence="4" id="KW-0676">Redox-active center</keyword>
<dbReference type="Pfam" id="PF14289">
    <property type="entry name" value="DUF4369"/>
    <property type="match status" value="1"/>
</dbReference>
<evidence type="ECO:0000313" key="8">
    <source>
        <dbReference type="Proteomes" id="UP001199816"/>
    </source>
</evidence>
<feature type="signal peptide" evidence="5">
    <location>
        <begin position="1"/>
        <end position="20"/>
    </location>
</feature>
<feature type="domain" description="Thioredoxin" evidence="6">
    <location>
        <begin position="250"/>
        <end position="401"/>
    </location>
</feature>
<dbReference type="Pfam" id="PF00578">
    <property type="entry name" value="AhpC-TSA"/>
    <property type="match status" value="1"/>
</dbReference>
<dbReference type="PROSITE" id="PS00194">
    <property type="entry name" value="THIOREDOXIN_1"/>
    <property type="match status" value="1"/>
</dbReference>
<dbReference type="InterPro" id="IPR000866">
    <property type="entry name" value="AhpC/TSA"/>
</dbReference>
<dbReference type="InterPro" id="IPR025380">
    <property type="entry name" value="DUF4369"/>
</dbReference>
<comment type="subcellular location">
    <subcellularLocation>
        <location evidence="1">Cell envelope</location>
    </subcellularLocation>
</comment>
<evidence type="ECO:0000256" key="1">
    <source>
        <dbReference type="ARBA" id="ARBA00004196"/>
    </source>
</evidence>
<sequence>MKNRMTLNLCFVLLSAAAQGQAPEKNFSVQGTVIGASEGKVALHYEKSTGTRVTDSTQVVNGRFVFEGTIKEPTNAWLENRLQLAGKDRQNGRQFFLEPGTVTIMVPADNFEKATVTGSEIQEEANGLKAKVDAVYAEMKPLSDAYSVANKEIRLAEQNKRPEAEVDTLKYRAAAIHAQFDPYFQRIARIHYDFFDANPSSYVTGYNLRYYTGRWGLDTLEYFYNKMNAELQQSAGGKDLAKEIKKLKAGSPGAMAANFTAKELKGKNISLADFKGKYVLLDFWASWCVPCRKSMPHMKELYAAYKAKGLEIIAVADDDSDHDAWKKAIEKDGTGKWYNVLRGLNWDKINKGEENPDDISEKFGIHSLPTKILINREGTIIGRYEESNEASLDGKLAEVLGNGK</sequence>
<dbReference type="EMBL" id="JAJNEC010000005">
    <property type="protein sequence ID" value="MCD2424909.1"/>
    <property type="molecule type" value="Genomic_DNA"/>
</dbReference>
<accession>A0ABS8PVR3</accession>
<dbReference type="Gene3D" id="3.40.30.10">
    <property type="entry name" value="Glutaredoxin"/>
    <property type="match status" value="1"/>
</dbReference>
<organism evidence="7 8">
    <name type="scientific">Niabella pedocola</name>
    <dbReference type="NCBI Taxonomy" id="1752077"/>
    <lineage>
        <taxon>Bacteria</taxon>
        <taxon>Pseudomonadati</taxon>
        <taxon>Bacteroidota</taxon>
        <taxon>Chitinophagia</taxon>
        <taxon>Chitinophagales</taxon>
        <taxon>Chitinophagaceae</taxon>
        <taxon>Niabella</taxon>
    </lineage>
</organism>
<evidence type="ECO:0000256" key="4">
    <source>
        <dbReference type="ARBA" id="ARBA00023284"/>
    </source>
</evidence>
<comment type="caution">
    <text evidence="7">The sequence shown here is derived from an EMBL/GenBank/DDBJ whole genome shotgun (WGS) entry which is preliminary data.</text>
</comment>
<evidence type="ECO:0000256" key="5">
    <source>
        <dbReference type="SAM" id="SignalP"/>
    </source>
</evidence>